<evidence type="ECO:0000313" key="2">
    <source>
        <dbReference type="EMBL" id="GMH67848.1"/>
    </source>
</evidence>
<feature type="compositionally biased region" description="Low complexity" evidence="1">
    <location>
        <begin position="1428"/>
        <end position="1439"/>
    </location>
</feature>
<dbReference type="SMART" id="SM00368">
    <property type="entry name" value="LRR_RI"/>
    <property type="match status" value="5"/>
</dbReference>
<feature type="compositionally biased region" description="Basic residues" evidence="1">
    <location>
        <begin position="745"/>
        <end position="758"/>
    </location>
</feature>
<dbReference type="EMBL" id="BLQM01000134">
    <property type="protein sequence ID" value="GMH67848.1"/>
    <property type="molecule type" value="Genomic_DNA"/>
</dbReference>
<reference evidence="3" key="1">
    <citation type="journal article" date="2023" name="Commun. Biol.">
        <title>Genome analysis of Parmales, the sister group of diatoms, reveals the evolutionary specialization of diatoms from phago-mixotrophs to photoautotrophs.</title>
        <authorList>
            <person name="Ban H."/>
            <person name="Sato S."/>
            <person name="Yoshikawa S."/>
            <person name="Yamada K."/>
            <person name="Nakamura Y."/>
            <person name="Ichinomiya M."/>
            <person name="Sato N."/>
            <person name="Blanc-Mathieu R."/>
            <person name="Endo H."/>
            <person name="Kuwata A."/>
            <person name="Ogata H."/>
        </authorList>
    </citation>
    <scope>NUCLEOTIDE SEQUENCE [LARGE SCALE GENOMIC DNA]</scope>
</reference>
<feature type="region of interest" description="Disordered" evidence="1">
    <location>
        <begin position="1238"/>
        <end position="1320"/>
    </location>
</feature>
<feature type="compositionally biased region" description="Basic and acidic residues" evidence="1">
    <location>
        <begin position="759"/>
        <end position="797"/>
    </location>
</feature>
<feature type="region of interest" description="Disordered" evidence="1">
    <location>
        <begin position="55"/>
        <end position="75"/>
    </location>
</feature>
<dbReference type="Gene3D" id="3.80.10.10">
    <property type="entry name" value="Ribonuclease Inhibitor"/>
    <property type="match status" value="1"/>
</dbReference>
<dbReference type="InterPro" id="IPR032675">
    <property type="entry name" value="LRR_dom_sf"/>
</dbReference>
<dbReference type="PANTHER" id="PTHR24114">
    <property type="entry name" value="LEUCINE RICH REPEAT FAMILY PROTEIN"/>
    <property type="match status" value="1"/>
</dbReference>
<dbReference type="Proteomes" id="UP001162640">
    <property type="component" value="Unassembled WGS sequence"/>
</dbReference>
<accession>A0A9W7E6Z5</accession>
<organism evidence="2 3">
    <name type="scientific">Triparma laevis f. inornata</name>
    <dbReference type="NCBI Taxonomy" id="1714386"/>
    <lineage>
        <taxon>Eukaryota</taxon>
        <taxon>Sar</taxon>
        <taxon>Stramenopiles</taxon>
        <taxon>Ochrophyta</taxon>
        <taxon>Bolidophyceae</taxon>
        <taxon>Parmales</taxon>
        <taxon>Triparmaceae</taxon>
        <taxon>Triparma</taxon>
    </lineage>
</organism>
<dbReference type="PANTHER" id="PTHR24114:SF2">
    <property type="entry name" value="F-BOX DOMAIN-CONTAINING PROTEIN-RELATED"/>
    <property type="match status" value="1"/>
</dbReference>
<feature type="region of interest" description="Disordered" evidence="1">
    <location>
        <begin position="1388"/>
        <end position="1457"/>
    </location>
</feature>
<feature type="compositionally biased region" description="Basic and acidic residues" evidence="1">
    <location>
        <begin position="1259"/>
        <end position="1273"/>
    </location>
</feature>
<dbReference type="SUPFAM" id="SSF52047">
    <property type="entry name" value="RNI-like"/>
    <property type="match status" value="1"/>
</dbReference>
<comment type="caution">
    <text evidence="2">The sequence shown here is derived from an EMBL/GenBank/DDBJ whole genome shotgun (WGS) entry which is preliminary data.</text>
</comment>
<name>A0A9W7E6Z5_9STRA</name>
<evidence type="ECO:0000256" key="1">
    <source>
        <dbReference type="SAM" id="MobiDB-lite"/>
    </source>
</evidence>
<dbReference type="InterPro" id="IPR052394">
    <property type="entry name" value="LRR-containing"/>
</dbReference>
<feature type="region of interest" description="Disordered" evidence="1">
    <location>
        <begin position="721"/>
        <end position="797"/>
    </location>
</feature>
<dbReference type="Pfam" id="PF13516">
    <property type="entry name" value="LRR_6"/>
    <property type="match status" value="3"/>
</dbReference>
<dbReference type="InterPro" id="IPR001611">
    <property type="entry name" value="Leu-rich_rpt"/>
</dbReference>
<feature type="compositionally biased region" description="Low complexity" evidence="1">
    <location>
        <begin position="1401"/>
        <end position="1417"/>
    </location>
</feature>
<feature type="compositionally biased region" description="Basic residues" evidence="1">
    <location>
        <begin position="62"/>
        <end position="75"/>
    </location>
</feature>
<evidence type="ECO:0000313" key="3">
    <source>
        <dbReference type="Proteomes" id="UP001162640"/>
    </source>
</evidence>
<proteinExistence type="predicted"/>
<protein>
    <submittedName>
        <fullName evidence="2">Uncharacterized protein</fullName>
    </submittedName>
</protein>
<feature type="compositionally biased region" description="Acidic residues" evidence="1">
    <location>
        <begin position="1248"/>
        <end position="1258"/>
    </location>
</feature>
<gene>
    <name evidence="2" type="ORF">TL16_g04786</name>
</gene>
<sequence>MLSEKTPSKDPFASASLQEELDFFSDYDNDSTRTLKPTTHKFQLLAKLVAPSGLVSKGRVNTPKKKKEKKKKKDPVMLNKRKGLVTLIGSQVLQGIDFPKSEDTFRLTSSFRIPSTPTQSPPHEDLKHTVLNVENLLHKQSEVTGTESLSMQEFDRLCRTYSENGNSPQVKYLMKSSKLNLVPQSILVSHLWGVETEINLNGRGFDSSYITSFAETVKSGLRPGIHTIRLSRNRIDDEGGGKLFEGFREGNCQLEILDLSSNEIGNGCMNVLSNFLRLGHLMELDLSNNCLRGKGVEVLCEGIAKQNGLTNLNLTGNEVGEAGAIALAKLLKGEGCSLTMLGLAWTELSGFHGAKLLGAVAENKTVVTLDVSFNTLGGSSKENPCVTALGKVFARNRTLKHLDCSYNHFTTKNTIELSKEMTKNHQLLGLHYEGNSGWVDSRGFLRCVQTNIKKNNLDMGGFCGIVHLSGKGPKIKMPSCWCCSSWVEETFEFNVAKNGGDEDQGLSEGVFLCLSIDTPAYTPTRMMMVEPGLWRINRMLPPGVCEYMFQYTKGGKVVREHHTDQPTLGKLKGVTSVVGKTDIFANLSRLPGKSKNPNSNPFMSAAQNAKGGEGSVLVHAFGIGEKKGMLGNRFMKKQVRKCYHYIISARNIRNDSNSRLFFPQTSSKNLWQKKMAKAKNNLSNRDRMAMKELAKKNLYGEETEGDIVDFERVEREIIDRAQSHIEGMGGVRRIMSPPKKDKPKSPKKKNRKKGKGKKGGKEKEEKKKEKKEEKKEKKEKTLSPEEEAKRAAEEETKKKIMASRLSLNSKAFAMIKKMAEADCEFGRETSETLSKVRAEIKNSVFKFPSKLFECEIALPRLLRPYGEEGDDDDPYGLNKKGGGKGAYDFSKGIFAGRDACMESKDYFDSRKGKARVHERACAADVLNGDLKALLEKLKVEDVTECLEVIQEFFQLICDVFKAYSTKVDVPNSLTLNTFTEFALDCEIIDHDQCSLNAVDTIFIHANLKTKKPSFAEKAYGGVLIKNTKHLMQRYQFIIALVRIAYAKNGGRNQRGKLNEALRVLFVDHILPNGQMITGDEYRKRFVYIEAIDKVLEAKGEELKKLYEKHSHTKIPMMFIPKNLLHKGMSLDEFLTMLDLADILDQTLSMREAKISYVGSLPMMESVVITPHLSLSFFDFAEALIRAAHIIYDSLGDDTMDVIPMLRDLDTQEKPSVECVEAIADILSQFVEDLVATKKTKNATPSESESSESEAEVENEEKKKAEVDSEEVVRNQKASAEDVMNNEPGAMHRHNSFDEHHHHHHRHHGISELKKKVHDKKVHSEGHMHHHHISGIAGVVGAVKEHEEHHEDVKDELLQSLSSIFAQPTGGKKPTALQKEGLRAKKMLRRGTSCGGPGGLGLSSKDLLSLGSPEGGSSRRISPKISPTSSKAGSKAGSKSNSRVGSRDVSRQNSARGEKSCNIITKKITCELL</sequence>